<dbReference type="InterPro" id="IPR007159">
    <property type="entry name" value="SpoVT-AbrB_dom"/>
</dbReference>
<name>A0A848DAN5_9EURY</name>
<feature type="region of interest" description="Disordered" evidence="1">
    <location>
        <begin position="18"/>
        <end position="37"/>
    </location>
</feature>
<dbReference type="GO" id="GO:0003677">
    <property type="term" value="F:DNA binding"/>
    <property type="evidence" value="ECO:0007669"/>
    <property type="project" value="InterPro"/>
</dbReference>
<evidence type="ECO:0000256" key="1">
    <source>
        <dbReference type="SAM" id="MobiDB-lite"/>
    </source>
</evidence>
<sequence>MTTSKDVFRQVSLTHPFTVKEPSLDPTDSKPTGNGGMKEPPILLLPGGYDLHALSHSVAEVMVGGHWTAAFRYATSYKYAINSYMPLVIKMEATITMDKSGRIVLPMRIRKRFKTSRFGLKVSENKVELVPVKSLESLFGTFPDLDIKRIRREHEDEIKNERF</sequence>
<feature type="domain" description="SpoVT-AbrB" evidence="2">
    <location>
        <begin position="92"/>
        <end position="134"/>
    </location>
</feature>
<evidence type="ECO:0000259" key="2">
    <source>
        <dbReference type="PROSITE" id="PS51740"/>
    </source>
</evidence>
<evidence type="ECO:0000313" key="3">
    <source>
        <dbReference type="EMBL" id="NMG82945.1"/>
    </source>
</evidence>
<protein>
    <recommendedName>
        <fullName evidence="2">SpoVT-AbrB domain-containing protein</fullName>
    </recommendedName>
</protein>
<dbReference type="PROSITE" id="PS51740">
    <property type="entry name" value="SPOVT_ABRB"/>
    <property type="match status" value="1"/>
</dbReference>
<comment type="caution">
    <text evidence="3">The sequence shown here is derived from an EMBL/GenBank/DDBJ whole genome shotgun (WGS) entry which is preliminary data.</text>
</comment>
<dbReference type="AlphaFoldDB" id="A0A848DAN5"/>
<dbReference type="Proteomes" id="UP000606580">
    <property type="component" value="Unassembled WGS sequence"/>
</dbReference>
<gene>
    <name evidence="3" type="ORF">GIS02_01910</name>
</gene>
<proteinExistence type="predicted"/>
<dbReference type="EMBL" id="WNEG01000034">
    <property type="protein sequence ID" value="NMG82945.1"/>
    <property type="molecule type" value="Genomic_DNA"/>
</dbReference>
<organism evidence="3 4">
    <name type="scientific">Candidatus Ethanoperedens thermophilum</name>
    <dbReference type="NCBI Taxonomy" id="2766897"/>
    <lineage>
        <taxon>Archaea</taxon>
        <taxon>Methanobacteriati</taxon>
        <taxon>Methanobacteriota</taxon>
        <taxon>Stenosarchaea group</taxon>
        <taxon>Methanomicrobia</taxon>
        <taxon>Methanosarcinales</taxon>
        <taxon>Methanosarcinales incertae sedis</taxon>
        <taxon>GOM Arc I cluster</taxon>
        <taxon>Candidatus Ethanoperedens</taxon>
    </lineage>
</organism>
<evidence type="ECO:0000313" key="4">
    <source>
        <dbReference type="Proteomes" id="UP000606580"/>
    </source>
</evidence>
<reference evidence="3" key="1">
    <citation type="journal article" date="2020" name="MBio">
        <title>'Candidatus Ethanoperedens,' a Thermophilic Genus of Archaea Mediating the Anaerobic Oxidation of Ethane.</title>
        <authorList>
            <person name="Hahn C.J."/>
            <person name="Laso-Perez R."/>
            <person name="Vulcano F."/>
            <person name="Vaziourakis K.M."/>
            <person name="Stokke R."/>
            <person name="Steen I.H."/>
            <person name="Teske A."/>
            <person name="Boetius A."/>
            <person name="Liebeke M."/>
            <person name="Amann R."/>
            <person name="Knittel K."/>
            <person name="Wegener G."/>
        </authorList>
    </citation>
    <scope>NUCLEOTIDE SEQUENCE</scope>
    <source>
        <strain evidence="3">GoM-Arc1-LC-WB58</strain>
    </source>
</reference>
<accession>A0A848DAN5</accession>